<comment type="caution">
    <text evidence="4">The sequence shown here is derived from an EMBL/GenBank/DDBJ whole genome shotgun (WGS) entry which is preliminary data.</text>
</comment>
<protein>
    <submittedName>
        <fullName evidence="4">CBS domain-containing protein</fullName>
    </submittedName>
</protein>
<dbReference type="InterPro" id="IPR051257">
    <property type="entry name" value="Diverse_CBS-Domain"/>
</dbReference>
<reference evidence="4 5" key="1">
    <citation type="journal article" date="2023" name="Int. J. Syst. Evol. Microbiol.">
        <title>Ligilactobacillus ubinensis sp. nov., a novel species isolated from the wild ferment of a durian fruit (Durio zibethinus).</title>
        <authorList>
            <person name="Heng Y.C."/>
            <person name="Menon N."/>
            <person name="Chen B."/>
            <person name="Loo B.Z.L."/>
            <person name="Wong G.W.J."/>
            <person name="Lim A.C.H."/>
            <person name="Silvaraju S."/>
            <person name="Kittelmann S."/>
        </authorList>
    </citation>
    <scope>NUCLEOTIDE SEQUENCE [LARGE SCALE GENOMIC DNA]</scope>
    <source>
        <strain evidence="4 5">WILCCON 0076</strain>
    </source>
</reference>
<dbReference type="Proteomes" id="UP001139006">
    <property type="component" value="Unassembled WGS sequence"/>
</dbReference>
<gene>
    <name evidence="4" type="ORF">LB941_02900</name>
</gene>
<dbReference type="RefSeq" id="WP_253359331.1">
    <property type="nucleotide sequence ID" value="NZ_JAIULA010000004.1"/>
</dbReference>
<accession>A0A9X2FIV7</accession>
<name>A0A9X2FIV7_9LACO</name>
<evidence type="ECO:0000313" key="4">
    <source>
        <dbReference type="EMBL" id="MCP0886285.1"/>
    </source>
</evidence>
<proteinExistence type="predicted"/>
<dbReference type="CDD" id="cd04643">
    <property type="entry name" value="CBS_pair_bac"/>
    <property type="match status" value="1"/>
</dbReference>
<dbReference type="AlphaFoldDB" id="A0A9X2FIV7"/>
<keyword evidence="5" id="KW-1185">Reference proteome</keyword>
<evidence type="ECO:0000259" key="3">
    <source>
        <dbReference type="PROSITE" id="PS51371"/>
    </source>
</evidence>
<dbReference type="InterPro" id="IPR046342">
    <property type="entry name" value="CBS_dom_sf"/>
</dbReference>
<evidence type="ECO:0000256" key="1">
    <source>
        <dbReference type="ARBA" id="ARBA00023122"/>
    </source>
</evidence>
<sequence>MISKVVEKMLGSRKNSYLIPADMVANVSESNHLNHALLVLTKVKYAKIPVLDKKQHIKGLLSLSMITDTMLGLNGIDPSHLTRLTVADVMDTEVPTIHQPYDIEEILHLLVNQPFLVVVDDDSLFKGIITRREVMKEVNYLAHELEKEYEVKPNPGYVKI</sequence>
<dbReference type="EMBL" id="JAIULA010000004">
    <property type="protein sequence ID" value="MCP0886285.1"/>
    <property type="molecule type" value="Genomic_DNA"/>
</dbReference>
<evidence type="ECO:0000313" key="5">
    <source>
        <dbReference type="Proteomes" id="UP001139006"/>
    </source>
</evidence>
<dbReference type="SUPFAM" id="SSF54631">
    <property type="entry name" value="CBS-domain pair"/>
    <property type="match status" value="1"/>
</dbReference>
<evidence type="ECO:0000256" key="2">
    <source>
        <dbReference type="PROSITE-ProRule" id="PRU00703"/>
    </source>
</evidence>
<dbReference type="PANTHER" id="PTHR43080">
    <property type="entry name" value="CBS DOMAIN-CONTAINING PROTEIN CBSX3, MITOCHONDRIAL"/>
    <property type="match status" value="1"/>
</dbReference>
<organism evidence="4 5">
    <name type="scientific">Ligilactobacillus ubinensis</name>
    <dbReference type="NCBI Taxonomy" id="2876789"/>
    <lineage>
        <taxon>Bacteria</taxon>
        <taxon>Bacillati</taxon>
        <taxon>Bacillota</taxon>
        <taxon>Bacilli</taxon>
        <taxon>Lactobacillales</taxon>
        <taxon>Lactobacillaceae</taxon>
        <taxon>Ligilactobacillus</taxon>
    </lineage>
</organism>
<dbReference type="NCBIfam" id="NF041630">
    <property type="entry name" value="CBS_CbpB"/>
    <property type="match status" value="1"/>
</dbReference>
<dbReference type="PANTHER" id="PTHR43080:SF2">
    <property type="entry name" value="CBS DOMAIN-CONTAINING PROTEIN"/>
    <property type="match status" value="1"/>
</dbReference>
<dbReference type="InterPro" id="IPR000644">
    <property type="entry name" value="CBS_dom"/>
</dbReference>
<dbReference type="Pfam" id="PF00571">
    <property type="entry name" value="CBS"/>
    <property type="match status" value="1"/>
</dbReference>
<feature type="domain" description="CBS" evidence="3">
    <location>
        <begin position="90"/>
        <end position="145"/>
    </location>
</feature>
<dbReference type="PROSITE" id="PS51371">
    <property type="entry name" value="CBS"/>
    <property type="match status" value="1"/>
</dbReference>
<keyword evidence="1 2" id="KW-0129">CBS domain</keyword>
<dbReference type="InterPro" id="IPR048125">
    <property type="entry name" value="CBS_CbpB"/>
</dbReference>
<dbReference type="Gene3D" id="3.10.580.10">
    <property type="entry name" value="CBS-domain"/>
    <property type="match status" value="1"/>
</dbReference>